<dbReference type="GO" id="GO:0003677">
    <property type="term" value="F:DNA binding"/>
    <property type="evidence" value="ECO:0007669"/>
    <property type="project" value="InterPro"/>
</dbReference>
<name>A0AAE6IX27_TREPH</name>
<dbReference type="InterPro" id="IPR001387">
    <property type="entry name" value="Cro/C1-type_HTH"/>
</dbReference>
<dbReference type="InterPro" id="IPR010982">
    <property type="entry name" value="Lambda_DNA-bd_dom_sf"/>
</dbReference>
<feature type="domain" description="HTH cro/C1-type" evidence="1">
    <location>
        <begin position="31"/>
        <end position="53"/>
    </location>
</feature>
<dbReference type="Proteomes" id="UP000323594">
    <property type="component" value="Chromosome"/>
</dbReference>
<dbReference type="Gene3D" id="1.10.260.40">
    <property type="entry name" value="lambda repressor-like DNA-binding domains"/>
    <property type="match status" value="1"/>
</dbReference>
<organism evidence="2 3">
    <name type="scientific">Treponema phagedenis</name>
    <dbReference type="NCBI Taxonomy" id="162"/>
    <lineage>
        <taxon>Bacteria</taxon>
        <taxon>Pseudomonadati</taxon>
        <taxon>Spirochaetota</taxon>
        <taxon>Spirochaetia</taxon>
        <taxon>Spirochaetales</taxon>
        <taxon>Treponemataceae</taxon>
        <taxon>Treponema</taxon>
    </lineage>
</organism>
<reference evidence="2 3" key="1">
    <citation type="submission" date="2019-08" db="EMBL/GenBank/DDBJ databases">
        <authorList>
            <person name="Kuhnert P."/>
        </authorList>
    </citation>
    <scope>NUCLEOTIDE SEQUENCE [LARGE SCALE GENOMIC DNA]</scope>
    <source>
        <strain evidence="2 3">B36.5</strain>
    </source>
</reference>
<evidence type="ECO:0000313" key="3">
    <source>
        <dbReference type="Proteomes" id="UP000323594"/>
    </source>
</evidence>
<accession>A0AAE6IX27</accession>
<sequence>MLIKAQNTTQEAIANTCDMNFGTFKNRSSKKTPPNVIEAYKIAKALNVPMEFLVTGKNPPHWKPPARIAPIVEILETLSDQNLEVVLKMVSGLVKE</sequence>
<dbReference type="AlphaFoldDB" id="A0AAE6IX27"/>
<evidence type="ECO:0000259" key="1">
    <source>
        <dbReference type="PROSITE" id="PS50943"/>
    </source>
</evidence>
<dbReference type="SUPFAM" id="SSF47413">
    <property type="entry name" value="lambda repressor-like DNA-binding domains"/>
    <property type="match status" value="1"/>
</dbReference>
<evidence type="ECO:0000313" key="2">
    <source>
        <dbReference type="EMBL" id="QEJ99656.1"/>
    </source>
</evidence>
<dbReference type="PROSITE" id="PS50943">
    <property type="entry name" value="HTH_CROC1"/>
    <property type="match status" value="1"/>
</dbReference>
<protein>
    <submittedName>
        <fullName evidence="2">Helix-turn-helix transcriptional regulator</fullName>
    </submittedName>
</protein>
<dbReference type="EMBL" id="CP042817">
    <property type="protein sequence ID" value="QEJ99656.1"/>
    <property type="molecule type" value="Genomic_DNA"/>
</dbReference>
<proteinExistence type="predicted"/>
<gene>
    <name evidence="2" type="ORF">FUT82_12140</name>
</gene>